<dbReference type="Proteomes" id="UP000177328">
    <property type="component" value="Unassembled WGS sequence"/>
</dbReference>
<dbReference type="InterPro" id="IPR013783">
    <property type="entry name" value="Ig-like_fold"/>
</dbReference>
<organism evidence="2 3">
    <name type="scientific">Candidatus Daviesbacteria bacterium RIFCSPHIGHO2_02_FULL_43_12</name>
    <dbReference type="NCBI Taxonomy" id="1797776"/>
    <lineage>
        <taxon>Bacteria</taxon>
        <taxon>Candidatus Daviesiibacteriota</taxon>
    </lineage>
</organism>
<dbReference type="AlphaFoldDB" id="A0A1F5KIG8"/>
<keyword evidence="1" id="KW-0812">Transmembrane</keyword>
<dbReference type="CDD" id="cd00063">
    <property type="entry name" value="FN3"/>
    <property type="match status" value="1"/>
</dbReference>
<accession>A0A1F5KIG8</accession>
<evidence type="ECO:0000313" key="3">
    <source>
        <dbReference type="Proteomes" id="UP000177328"/>
    </source>
</evidence>
<name>A0A1F5KIG8_9BACT</name>
<comment type="caution">
    <text evidence="2">The sequence shown here is derived from an EMBL/GenBank/DDBJ whole genome shotgun (WGS) entry which is preliminary data.</text>
</comment>
<dbReference type="InterPro" id="IPR008963">
    <property type="entry name" value="Purple_acid_Pase-like_N"/>
</dbReference>
<evidence type="ECO:0000256" key="1">
    <source>
        <dbReference type="SAM" id="Phobius"/>
    </source>
</evidence>
<dbReference type="Gene3D" id="2.60.40.10">
    <property type="entry name" value="Immunoglobulins"/>
    <property type="match status" value="1"/>
</dbReference>
<feature type="transmembrane region" description="Helical" evidence="1">
    <location>
        <begin position="25"/>
        <end position="46"/>
    </location>
</feature>
<proteinExistence type="predicted"/>
<dbReference type="InterPro" id="IPR003961">
    <property type="entry name" value="FN3_dom"/>
</dbReference>
<evidence type="ECO:0008006" key="4">
    <source>
        <dbReference type="Google" id="ProtNLM"/>
    </source>
</evidence>
<dbReference type="SUPFAM" id="SSF49363">
    <property type="entry name" value="Purple acid phosphatase, N-terminal domain"/>
    <property type="match status" value="1"/>
</dbReference>
<gene>
    <name evidence="2" type="ORF">A3D25_05495</name>
</gene>
<dbReference type="EMBL" id="MFDD01000006">
    <property type="protein sequence ID" value="OGE40702.1"/>
    <property type="molecule type" value="Genomic_DNA"/>
</dbReference>
<evidence type="ECO:0000313" key="2">
    <source>
        <dbReference type="EMBL" id="OGE40702.1"/>
    </source>
</evidence>
<reference evidence="2 3" key="1">
    <citation type="journal article" date="2016" name="Nat. Commun.">
        <title>Thousands of microbial genomes shed light on interconnected biogeochemical processes in an aquifer system.</title>
        <authorList>
            <person name="Anantharaman K."/>
            <person name="Brown C.T."/>
            <person name="Hug L.A."/>
            <person name="Sharon I."/>
            <person name="Castelle C.J."/>
            <person name="Probst A.J."/>
            <person name="Thomas B.C."/>
            <person name="Singh A."/>
            <person name="Wilkins M.J."/>
            <person name="Karaoz U."/>
            <person name="Brodie E.L."/>
            <person name="Williams K.H."/>
            <person name="Hubbard S.S."/>
            <person name="Banfield J.F."/>
        </authorList>
    </citation>
    <scope>NUCLEOTIDE SEQUENCE [LARGE SCALE GENOMIC DNA]</scope>
</reference>
<sequence>MPAPNSILRILLVKISSLFKSPLKLLIFAIGTMALVLVLWLISLTLEPHPEIKSIVVSNVSDRSVTLSWASNLPTKGRLYVNKSGKFGVFPNLKRGLLDDQLQVFDRNIRLDTHLITLDGLTPETTYFARVYQGIWSSKLYSFKTLPTFNAATVPNPVYGKILEPDRKTPAAGVIVYLTLKNATNSATLAVLTTANGAWQLDLANVKVNGGKELFPLTPATTIKLVVEAGLRGQIQAQLKLNQLTPVPDIVLSKAKQ</sequence>
<keyword evidence="1" id="KW-0472">Membrane</keyword>
<dbReference type="GO" id="GO:0003993">
    <property type="term" value="F:acid phosphatase activity"/>
    <property type="evidence" value="ECO:0007669"/>
    <property type="project" value="InterPro"/>
</dbReference>
<protein>
    <recommendedName>
        <fullName evidence="4">Fibronectin type-III domain-containing protein</fullName>
    </recommendedName>
</protein>
<dbReference type="GO" id="GO:0046872">
    <property type="term" value="F:metal ion binding"/>
    <property type="evidence" value="ECO:0007669"/>
    <property type="project" value="InterPro"/>
</dbReference>
<keyword evidence="1" id="KW-1133">Transmembrane helix</keyword>